<feature type="signal peptide" evidence="8">
    <location>
        <begin position="1"/>
        <end position="27"/>
    </location>
</feature>
<organism evidence="9 10">
    <name type="scientific">Methylocystis borbori</name>
    <dbReference type="NCBI Taxonomy" id="3118750"/>
    <lineage>
        <taxon>Bacteria</taxon>
        <taxon>Pseudomonadati</taxon>
        <taxon>Pseudomonadota</taxon>
        <taxon>Alphaproteobacteria</taxon>
        <taxon>Hyphomicrobiales</taxon>
        <taxon>Methylocystaceae</taxon>
        <taxon>Methylocystis</taxon>
    </lineage>
</organism>
<evidence type="ECO:0000313" key="10">
    <source>
        <dbReference type="Proteomes" id="UP001350748"/>
    </source>
</evidence>
<dbReference type="InterPro" id="IPR005073">
    <property type="entry name" value="Peptidase_M74"/>
</dbReference>
<dbReference type="Pfam" id="PF03411">
    <property type="entry name" value="Peptidase_M74"/>
    <property type="match status" value="1"/>
</dbReference>
<dbReference type="SUPFAM" id="SSF55166">
    <property type="entry name" value="Hedgehog/DD-peptidase"/>
    <property type="match status" value="1"/>
</dbReference>
<evidence type="ECO:0000256" key="8">
    <source>
        <dbReference type="SAM" id="SignalP"/>
    </source>
</evidence>
<dbReference type="EMBL" id="JAZHYN010000010">
    <property type="protein sequence ID" value="MEF3365892.1"/>
    <property type="molecule type" value="Genomic_DNA"/>
</dbReference>
<evidence type="ECO:0000256" key="1">
    <source>
        <dbReference type="ARBA" id="ARBA00022670"/>
    </source>
</evidence>
<sequence>MKERKGRAFRATLFALAALAAASPLNAQDKGSVDPEPLPALAHPSDPRTPAKELFGRAHEAAALSPNPIGFYSRGCLAGGEALPVNGPNWQVMRLSRNRYWGHPNLVAFLKRFAPKAAHASGWPGLLIGDMSQPRGGPMLTGHASHQIGLDADIWLTPMPGRELTRAEREEMSATDVVREDLLDVRSDLWSEGHLAVIRAAAMDSAVQRIFVNAAIKRALCRAAAGESWMRKVRPYWGHSYHFHVRLFCPDGSNCKDQDPTPSGDGCDASLAWWFTEEALHPHKSTKSWPPMTMAALPPACQDVLKAR</sequence>
<evidence type="ECO:0000256" key="5">
    <source>
        <dbReference type="ARBA" id="ARBA00022801"/>
    </source>
</evidence>
<name>A0ABU7XFV1_9HYPH</name>
<keyword evidence="1" id="KW-0645">Protease</keyword>
<keyword evidence="3 8" id="KW-0732">Signal</keyword>
<evidence type="ECO:0000256" key="7">
    <source>
        <dbReference type="ARBA" id="ARBA00023049"/>
    </source>
</evidence>
<proteinExistence type="predicted"/>
<reference evidence="9 10" key="1">
    <citation type="submission" date="2024-02" db="EMBL/GenBank/DDBJ databases">
        <authorList>
            <person name="Grouzdev D."/>
        </authorList>
    </citation>
    <scope>NUCLEOTIDE SEQUENCE [LARGE SCALE GENOMIC DNA]</scope>
    <source>
        <strain evidence="9 10">9N</strain>
    </source>
</reference>
<dbReference type="PIRSF" id="PIRSF018455">
    <property type="entry name" value="MepA"/>
    <property type="match status" value="1"/>
</dbReference>
<protein>
    <submittedName>
        <fullName evidence="9">Penicillin-insensitive murein endopeptidase</fullName>
        <ecNumber evidence="9">3.4.-.-</ecNumber>
    </submittedName>
</protein>
<dbReference type="Proteomes" id="UP001350748">
    <property type="component" value="Unassembled WGS sequence"/>
</dbReference>
<dbReference type="NCBIfam" id="NF006947">
    <property type="entry name" value="PRK09429.1"/>
    <property type="match status" value="1"/>
</dbReference>
<gene>
    <name evidence="9" type="primary">mepA</name>
    <name evidence="9" type="ORF">V3H18_05020</name>
</gene>
<keyword evidence="6" id="KW-0862">Zinc</keyword>
<dbReference type="GO" id="GO:0016787">
    <property type="term" value="F:hydrolase activity"/>
    <property type="evidence" value="ECO:0007669"/>
    <property type="project" value="UniProtKB-KW"/>
</dbReference>
<feature type="chain" id="PRO_5047338600" evidence="8">
    <location>
        <begin position="28"/>
        <end position="308"/>
    </location>
</feature>
<keyword evidence="5 9" id="KW-0378">Hydrolase</keyword>
<dbReference type="EC" id="3.4.-.-" evidence="9"/>
<evidence type="ECO:0000256" key="6">
    <source>
        <dbReference type="ARBA" id="ARBA00022833"/>
    </source>
</evidence>
<keyword evidence="10" id="KW-1185">Reference proteome</keyword>
<accession>A0ABU7XFV1</accession>
<evidence type="ECO:0000256" key="3">
    <source>
        <dbReference type="ARBA" id="ARBA00022729"/>
    </source>
</evidence>
<comment type="caution">
    <text evidence="9">The sequence shown here is derived from an EMBL/GenBank/DDBJ whole genome shotgun (WGS) entry which is preliminary data.</text>
</comment>
<evidence type="ECO:0000256" key="4">
    <source>
        <dbReference type="ARBA" id="ARBA00022764"/>
    </source>
</evidence>
<dbReference type="InterPro" id="IPR009045">
    <property type="entry name" value="Zn_M74/Hedgehog-like"/>
</dbReference>
<evidence type="ECO:0000256" key="2">
    <source>
        <dbReference type="ARBA" id="ARBA00022723"/>
    </source>
</evidence>
<keyword evidence="2" id="KW-0479">Metal-binding</keyword>
<evidence type="ECO:0000313" key="9">
    <source>
        <dbReference type="EMBL" id="MEF3365892.1"/>
    </source>
</evidence>
<dbReference type="RefSeq" id="WP_332080838.1">
    <property type="nucleotide sequence ID" value="NZ_JAZHYN010000010.1"/>
</dbReference>
<keyword evidence="4" id="KW-0574">Periplasm</keyword>
<dbReference type="Gene3D" id="3.30.1380.10">
    <property type="match status" value="1"/>
</dbReference>
<keyword evidence="7" id="KW-0482">Metalloprotease</keyword>